<feature type="transmembrane region" description="Helical" evidence="9">
    <location>
        <begin position="998"/>
        <end position="1025"/>
    </location>
</feature>
<dbReference type="Gene3D" id="3.30.70.1440">
    <property type="entry name" value="Multidrug efflux transporter AcrB pore domain"/>
    <property type="match status" value="1"/>
</dbReference>
<comment type="subcellular location">
    <subcellularLocation>
        <location evidence="1">Cell inner membrane</location>
        <topology evidence="1">Multi-pass membrane protein</topology>
    </subcellularLocation>
</comment>
<evidence type="ECO:0000256" key="7">
    <source>
        <dbReference type="ARBA" id="ARBA00022989"/>
    </source>
</evidence>
<feature type="transmembrane region" description="Helical" evidence="9">
    <location>
        <begin position="472"/>
        <end position="499"/>
    </location>
</feature>
<feature type="transmembrane region" description="Helical" evidence="9">
    <location>
        <begin position="866"/>
        <end position="885"/>
    </location>
</feature>
<evidence type="ECO:0000256" key="2">
    <source>
        <dbReference type="ARBA" id="ARBA00010942"/>
    </source>
</evidence>
<protein>
    <submittedName>
        <fullName evidence="11">RND transporter</fullName>
    </submittedName>
</protein>
<dbReference type="NCBIfam" id="TIGR00915">
    <property type="entry name" value="2A0602"/>
    <property type="match status" value="1"/>
</dbReference>
<feature type="transmembrane region" description="Helical" evidence="9">
    <location>
        <begin position="892"/>
        <end position="916"/>
    </location>
</feature>
<evidence type="ECO:0000256" key="9">
    <source>
        <dbReference type="SAM" id="Phobius"/>
    </source>
</evidence>
<dbReference type="InterPro" id="IPR027463">
    <property type="entry name" value="AcrB_DN_DC_subdom"/>
</dbReference>
<dbReference type="PANTHER" id="PTHR32063:SF11">
    <property type="entry name" value="CATION OR DRUG EFFLUX SYSTEM PROTEIN"/>
    <property type="match status" value="1"/>
</dbReference>
<name>A0A2S7TXP7_9BACT</name>
<keyword evidence="5" id="KW-0997">Cell inner membrane</keyword>
<comment type="similarity">
    <text evidence="2">Belongs to the resistance-nodulation-cell division (RND) (TC 2.A.6) family.</text>
</comment>
<dbReference type="InterPro" id="IPR004764">
    <property type="entry name" value="MdtF-like"/>
</dbReference>
<feature type="transmembrane region" description="Helical" evidence="9">
    <location>
        <begin position="534"/>
        <end position="554"/>
    </location>
</feature>
<evidence type="ECO:0000256" key="4">
    <source>
        <dbReference type="ARBA" id="ARBA00022475"/>
    </source>
</evidence>
<dbReference type="InterPro" id="IPR001036">
    <property type="entry name" value="Acrflvin-R"/>
</dbReference>
<feature type="transmembrane region" description="Helical" evidence="9">
    <location>
        <begin position="396"/>
        <end position="420"/>
    </location>
</feature>
<dbReference type="PRINTS" id="PR00702">
    <property type="entry name" value="ACRIFLAVINRP"/>
</dbReference>
<organism evidence="11 12">
    <name type="scientific">Rubritalea profundi</name>
    <dbReference type="NCBI Taxonomy" id="1658618"/>
    <lineage>
        <taxon>Bacteria</taxon>
        <taxon>Pseudomonadati</taxon>
        <taxon>Verrucomicrobiota</taxon>
        <taxon>Verrucomicrobiia</taxon>
        <taxon>Verrucomicrobiales</taxon>
        <taxon>Rubritaleaceae</taxon>
        <taxon>Rubritalea</taxon>
    </lineage>
</organism>
<evidence type="ECO:0000256" key="6">
    <source>
        <dbReference type="ARBA" id="ARBA00022692"/>
    </source>
</evidence>
<dbReference type="EMBL" id="MQWA01000001">
    <property type="protein sequence ID" value="PQJ27535.1"/>
    <property type="molecule type" value="Genomic_DNA"/>
</dbReference>
<keyword evidence="12" id="KW-1185">Reference proteome</keyword>
<feature type="transmembrane region" description="Helical" evidence="9">
    <location>
        <begin position="369"/>
        <end position="390"/>
    </location>
</feature>
<feature type="domain" description="SSD" evidence="10">
    <location>
        <begin position="334"/>
        <end position="497"/>
    </location>
</feature>
<accession>A0A2S7TXP7</accession>
<feature type="transmembrane region" description="Helical" evidence="9">
    <location>
        <begin position="440"/>
        <end position="460"/>
    </location>
</feature>
<feature type="transmembrane region" description="Helical" evidence="9">
    <location>
        <begin position="343"/>
        <end position="362"/>
    </location>
</feature>
<dbReference type="SUPFAM" id="SSF82866">
    <property type="entry name" value="Multidrug efflux transporter AcrB transmembrane domain"/>
    <property type="match status" value="2"/>
</dbReference>
<dbReference type="SUPFAM" id="SSF82693">
    <property type="entry name" value="Multidrug efflux transporter AcrB pore domain, PN1, PN2, PC1 and PC2 subdomains"/>
    <property type="match status" value="4"/>
</dbReference>
<proteinExistence type="inferred from homology"/>
<dbReference type="GO" id="GO:0009636">
    <property type="term" value="P:response to toxic substance"/>
    <property type="evidence" value="ECO:0007669"/>
    <property type="project" value="UniProtKB-ARBA"/>
</dbReference>
<feature type="transmembrane region" description="Helical" evidence="9">
    <location>
        <begin position="970"/>
        <end position="992"/>
    </location>
</feature>
<dbReference type="Gene3D" id="3.30.2090.10">
    <property type="entry name" value="Multidrug efflux transporter AcrB TolC docking domain, DN and DC subdomains"/>
    <property type="match status" value="2"/>
</dbReference>
<dbReference type="AlphaFoldDB" id="A0A2S7TXP7"/>
<evidence type="ECO:0000256" key="8">
    <source>
        <dbReference type="ARBA" id="ARBA00023136"/>
    </source>
</evidence>
<dbReference type="FunFam" id="3.30.70.1430:FF:000001">
    <property type="entry name" value="Efflux pump membrane transporter"/>
    <property type="match status" value="1"/>
</dbReference>
<keyword evidence="8 9" id="KW-0472">Membrane</keyword>
<dbReference type="FunFam" id="1.20.1640.10:FF:000001">
    <property type="entry name" value="Efflux pump membrane transporter"/>
    <property type="match status" value="1"/>
</dbReference>
<sequence>MMFSKFFIDRPIFASVLSIIIVVLGAVALVGLPIARYPDLAPPTITVSATYAGANAATVSETVAATIEKEVNGVEGMIYMSSVCANDGSMTLTVTFEPGTDLDIANVLVQNRVSVAQSRLPEEVKRTGVTVKKKSTDSVLYAGLISPNGTYDDAYLSNYANLRVRDEIARVPGVGDVTVYGTGEFSMRIWLEPDQLRARNLAATDVVNAIREQNIQVAAGKVGGAPAPDGTASEFVLSTLGRLEEVSEFEDIIVATGAEGSPIRIRDVARVELGANTYNFTSKINGQASATLAIFQVPGSNVMDVAEGVKSKLEELKASFPKDVDYLIVYDSTDVITASIKEVVTTLIATLILVILTVYIFLQNFRATLIPAITIPVSLIGTFFVLNLLGYSLNQLTLFGLVLVIGIVVDDAIIVVENTFVHLSKGLKGRAAATAAMKEVSGPVIATTLVLLAVFVPMTMMGGITGTMFKQFAVTISVATVFSSICALTLSPALCGILLKKAPSEPKGFFKLFNTTLDKANQGYVAIVKKALRFVVLGLLLFVGLTSLAIVGLGQLPTGFVPQEDEGWAMLNLQLPDGASSQRTEVVMEKIEKIVTSTPGVENILAVNGYSIVDGAVASNTAFCLITFDHWDDRKEAGLHQRDILKKINTELAKVLDGSAFAFPMPSLPGVGVSGGLTYMLQDKEGSGLEQLQVVSAQLSQTANSQQGITQARSTFRASVPQIYIDIDREAVQRTGTSMTAVFDTLQVYLGSAYVNDFTKFGRVFRVTAQADGPFRADPQSIMRLNVRGSDGQMIPLGAVCTLKEILGPQTITRFNMYPAVKIMANPADGFSSGQAMAIMEDMSDKELPPSMGYSWTDLSYQEKQASGGMMAIFGFSILMVYLVLAAQYESWTLPISVCMAVPVALLGLVAAVTLRGMDNNVYTQVGIVLLIGLSAKTAILLTEFANEQRIAGLSIFDAALAAVKLRFRAVLMTALSFILGVIPLVIASGAGAESRQILGTAVLGGMLAATVLGMAVVPMLFYAIQTLAEKFGKKDTAEPNETPTTSAE</sequence>
<evidence type="ECO:0000256" key="5">
    <source>
        <dbReference type="ARBA" id="ARBA00022519"/>
    </source>
</evidence>
<dbReference type="Pfam" id="PF00873">
    <property type="entry name" value="ACR_tran"/>
    <property type="match status" value="1"/>
</dbReference>
<dbReference type="Gene3D" id="1.20.1640.10">
    <property type="entry name" value="Multidrug efflux transporter AcrB transmembrane domain"/>
    <property type="match status" value="2"/>
</dbReference>
<dbReference type="NCBIfam" id="NF000282">
    <property type="entry name" value="RND_permease_1"/>
    <property type="match status" value="1"/>
</dbReference>
<evidence type="ECO:0000256" key="3">
    <source>
        <dbReference type="ARBA" id="ARBA00022448"/>
    </source>
</evidence>
<dbReference type="GO" id="GO:0015562">
    <property type="term" value="F:efflux transmembrane transporter activity"/>
    <property type="evidence" value="ECO:0007669"/>
    <property type="project" value="InterPro"/>
</dbReference>
<dbReference type="PANTHER" id="PTHR32063">
    <property type="match status" value="1"/>
</dbReference>
<gene>
    <name evidence="11" type="ORF">BSZ32_02840</name>
</gene>
<keyword evidence="4" id="KW-1003">Cell membrane</keyword>
<feature type="transmembrane region" description="Helical" evidence="9">
    <location>
        <begin position="922"/>
        <end position="942"/>
    </location>
</feature>
<dbReference type="Gene3D" id="3.30.70.1320">
    <property type="entry name" value="Multidrug efflux transporter AcrB pore domain like"/>
    <property type="match status" value="1"/>
</dbReference>
<evidence type="ECO:0000313" key="11">
    <source>
        <dbReference type="EMBL" id="PQJ27535.1"/>
    </source>
</evidence>
<dbReference type="Proteomes" id="UP000239907">
    <property type="component" value="Unassembled WGS sequence"/>
</dbReference>
<reference evidence="11 12" key="1">
    <citation type="submission" date="2016-12" db="EMBL/GenBank/DDBJ databases">
        <title>Study of bacterial adaptation to deep sea.</title>
        <authorList>
            <person name="Song J."/>
            <person name="Yoshizawa S."/>
            <person name="Kogure K."/>
        </authorList>
    </citation>
    <scope>NUCLEOTIDE SEQUENCE [LARGE SCALE GENOMIC DNA]</scope>
    <source>
        <strain evidence="11 12">SAORIC-165</strain>
    </source>
</reference>
<keyword evidence="3" id="KW-0813">Transport</keyword>
<dbReference type="InterPro" id="IPR000731">
    <property type="entry name" value="SSD"/>
</dbReference>
<comment type="caution">
    <text evidence="11">The sequence shown here is derived from an EMBL/GenBank/DDBJ whole genome shotgun (WGS) entry which is preliminary data.</text>
</comment>
<dbReference type="GO" id="GO:0042910">
    <property type="term" value="F:xenobiotic transmembrane transporter activity"/>
    <property type="evidence" value="ECO:0007669"/>
    <property type="project" value="TreeGrafter"/>
</dbReference>
<evidence type="ECO:0000256" key="1">
    <source>
        <dbReference type="ARBA" id="ARBA00004429"/>
    </source>
</evidence>
<dbReference type="Gene3D" id="3.30.70.1430">
    <property type="entry name" value="Multidrug efflux transporter AcrB pore domain"/>
    <property type="match status" value="2"/>
</dbReference>
<dbReference type="SUPFAM" id="SSF82714">
    <property type="entry name" value="Multidrug efflux transporter AcrB TolC docking domain, DN and DC subdomains"/>
    <property type="match status" value="2"/>
</dbReference>
<feature type="transmembrane region" description="Helical" evidence="9">
    <location>
        <begin position="12"/>
        <end position="35"/>
    </location>
</feature>
<keyword evidence="6 9" id="KW-0812">Transmembrane</keyword>
<evidence type="ECO:0000259" key="10">
    <source>
        <dbReference type="PROSITE" id="PS50156"/>
    </source>
</evidence>
<dbReference type="GO" id="GO:0005886">
    <property type="term" value="C:plasma membrane"/>
    <property type="evidence" value="ECO:0007669"/>
    <property type="project" value="UniProtKB-SubCell"/>
</dbReference>
<dbReference type="PROSITE" id="PS50156">
    <property type="entry name" value="SSD"/>
    <property type="match status" value="1"/>
</dbReference>
<evidence type="ECO:0000313" key="12">
    <source>
        <dbReference type="Proteomes" id="UP000239907"/>
    </source>
</evidence>
<keyword evidence="7 9" id="KW-1133">Transmembrane helix</keyword>